<dbReference type="InterPro" id="IPR002890">
    <property type="entry name" value="MG2"/>
</dbReference>
<protein>
    <recommendedName>
        <fullName evidence="3">Alpha-2-macroglobulin domain-containing protein</fullName>
    </recommendedName>
</protein>
<dbReference type="Pfam" id="PF00207">
    <property type="entry name" value="A2M"/>
    <property type="match status" value="1"/>
</dbReference>
<evidence type="ECO:0000313" key="5">
    <source>
        <dbReference type="Proteomes" id="UP000618931"/>
    </source>
</evidence>
<dbReference type="InterPro" id="IPR051802">
    <property type="entry name" value="YfhM-like"/>
</dbReference>
<dbReference type="SMART" id="SM01419">
    <property type="entry name" value="Thiol-ester_cl"/>
    <property type="match status" value="1"/>
</dbReference>
<accession>A0ABS0I4V6</accession>
<dbReference type="SMART" id="SM01360">
    <property type="entry name" value="A2M"/>
    <property type="match status" value="1"/>
</dbReference>
<dbReference type="InterPro" id="IPR041246">
    <property type="entry name" value="Bact_MG10"/>
</dbReference>
<reference evidence="4 5" key="1">
    <citation type="submission" date="2020-11" db="EMBL/GenBank/DDBJ databases">
        <authorList>
            <person name="Kim M.K."/>
        </authorList>
    </citation>
    <scope>NUCLEOTIDE SEQUENCE [LARGE SCALE GENOMIC DNA]</scope>
    <source>
        <strain evidence="4 5">BT662</strain>
    </source>
</reference>
<dbReference type="InterPro" id="IPR008930">
    <property type="entry name" value="Terpenoid_cyclase/PrenylTrfase"/>
</dbReference>
<evidence type="ECO:0000256" key="2">
    <source>
        <dbReference type="SAM" id="MobiDB-lite"/>
    </source>
</evidence>
<dbReference type="Pfam" id="PF17973">
    <property type="entry name" value="bMG10"/>
    <property type="match status" value="1"/>
</dbReference>
<feature type="region of interest" description="Disordered" evidence="2">
    <location>
        <begin position="1414"/>
        <end position="1482"/>
    </location>
</feature>
<dbReference type="Gene3D" id="1.50.10.20">
    <property type="match status" value="1"/>
</dbReference>
<feature type="compositionally biased region" description="Polar residues" evidence="2">
    <location>
        <begin position="1225"/>
        <end position="1234"/>
    </location>
</feature>
<dbReference type="Gene3D" id="2.60.40.1930">
    <property type="match status" value="1"/>
</dbReference>
<evidence type="ECO:0000256" key="1">
    <source>
        <dbReference type="ARBA" id="ARBA00010556"/>
    </source>
</evidence>
<dbReference type="Pfam" id="PF01835">
    <property type="entry name" value="MG2"/>
    <property type="match status" value="1"/>
</dbReference>
<evidence type="ECO:0000259" key="3">
    <source>
        <dbReference type="SMART" id="SM01360"/>
    </source>
</evidence>
<dbReference type="PANTHER" id="PTHR40094:SF1">
    <property type="entry name" value="UBIQUITIN DOMAIN-CONTAINING PROTEIN"/>
    <property type="match status" value="1"/>
</dbReference>
<dbReference type="EMBL" id="JADQDM010000005">
    <property type="protein sequence ID" value="MBF9221995.1"/>
    <property type="molecule type" value="Genomic_DNA"/>
</dbReference>
<feature type="compositionally biased region" description="Low complexity" evidence="2">
    <location>
        <begin position="1445"/>
        <end position="1455"/>
    </location>
</feature>
<dbReference type="SUPFAM" id="SSF48239">
    <property type="entry name" value="Terpenoid cyclases/Protein prenyltransferases"/>
    <property type="match status" value="1"/>
</dbReference>
<gene>
    <name evidence="4" type="ORF">I2H31_12870</name>
</gene>
<dbReference type="Proteomes" id="UP000618931">
    <property type="component" value="Unassembled WGS sequence"/>
</dbReference>
<name>A0ABS0I4V6_9BACT</name>
<keyword evidence="5" id="KW-1185">Reference proteome</keyword>
<dbReference type="PANTHER" id="PTHR40094">
    <property type="entry name" value="ALPHA-2-MACROGLOBULIN HOMOLOG"/>
    <property type="match status" value="1"/>
</dbReference>
<dbReference type="InterPro" id="IPR001599">
    <property type="entry name" value="Macroglobln_a2"/>
</dbReference>
<organism evidence="4 5">
    <name type="scientific">Hymenobacter ruricola</name>
    <dbReference type="NCBI Taxonomy" id="2791023"/>
    <lineage>
        <taxon>Bacteria</taxon>
        <taxon>Pseudomonadati</taxon>
        <taxon>Bacteroidota</taxon>
        <taxon>Cytophagia</taxon>
        <taxon>Cytophagales</taxon>
        <taxon>Hymenobacteraceae</taxon>
        <taxon>Hymenobacter</taxon>
    </lineage>
</organism>
<dbReference type="InterPro" id="IPR047565">
    <property type="entry name" value="Alpha-macroglob_thiol-ester_cl"/>
</dbReference>
<feature type="domain" description="Alpha-2-macroglobulin" evidence="3">
    <location>
        <begin position="1266"/>
        <end position="1356"/>
    </location>
</feature>
<comment type="caution">
    <text evidence="4">The sequence shown here is derived from an EMBL/GenBank/DDBJ whole genome shotgun (WGS) entry which is preliminary data.</text>
</comment>
<feature type="region of interest" description="Disordered" evidence="2">
    <location>
        <begin position="1220"/>
        <end position="1251"/>
    </location>
</feature>
<evidence type="ECO:0000313" key="4">
    <source>
        <dbReference type="EMBL" id="MBF9221995.1"/>
    </source>
</evidence>
<comment type="similarity">
    <text evidence="1">Belongs to the protease inhibitor I39 (alpha-2-macroglobulin) family. Bacterial alpha-2-macroglobulin subfamily.</text>
</comment>
<feature type="compositionally biased region" description="Basic and acidic residues" evidence="2">
    <location>
        <begin position="1431"/>
        <end position="1444"/>
    </location>
</feature>
<dbReference type="RefSeq" id="WP_196293439.1">
    <property type="nucleotide sequence ID" value="NZ_JADQDM010000005.1"/>
</dbReference>
<proteinExistence type="inferred from homology"/>
<sequence length="2117" mass="232256">MLTAFFAADSAEPTPPGPYAARWKKIDALLAKSQTASAVPLVESIYQQAKKEGNSPAYVRALLYKIRLLEAKEEDAEEKGIALLEKDVQTAQFPARPILHSLLAELYTQYLNENRYRLYQRTAGAKPTADDQQTTDAGTGLATWDMGRLGAAIVRHYYQSVKDEPQRQLKTTLADLGDLAVGGDAEGRALRPTLYDLLAQRAIEGLKNQELYVTKPEQQFQLTEPKLFGPAAEFAALRLLAPEGDSLNGQLHALHLLQRLTASRQQLAPENLAALADVDLQRLDYLHGITQGTDLAAQYEPALARLAETYKTLPISTEFMARRAEAVHEAGDNVAALALAKEAEARFPKSRGAARARQLREQIERPELAFSAADILMPNQPWRLDLTARNVTELHAWAYRISLKEWEKSGEYDEKSRTVAQRYARALRARPAATWAVPVPAHPQDYKEQKLAAAGAALPIGYYLVIISNQAAKPTEQRPGAVTSYGFVGASELSAVNRRDPDTGAMRLLVLQRQSGAALAGVQAQGTYQYYDSKKGRWLTRTGNVTQTTATGEARLLTPENTAADALDYNSRITGVHLWRDQDTLLLNNVGGYYRPDRPQPEQARRRTFLFSDRAIYRPGQTLYFKGILTETLRAKSSLVTGQSVSVRLVDVNGQTVQTLPFTTSEFGSFNGSIVLPAGLLNGEFQLQTDHGSLSFAVEDYKRPTFLVTIDSVPGRPQLGQPLTLSGRARAYAGQATDGATVSYRVTRRALWPLFDYGYGGRGRFVPGGNQGTQEIAHGSTTTDAEGRFSLTFTPPLLPQAPGGRRGWEPGYLFEITADVTDAAGETRTGTRSVPIGRNPLSLRLVGPEVADKAHLPTYTLLSTNATGEPLPAAGTLRLLARRFRPNPPGVPGPAPETPENEAAPELVRTLAFDTKASAVLDLPAALAALPTGRYRLEALAAETDTARLDFTLYDSRAATVPFATPDWFVALADTVAPGQPASVLLGSSEAGARILLEVEREGKLLRSEWLTLRANEQRRLSIESGPATALGPLYVHTTQVRDNRLYRHDATVQVAEKPQPLRLAIATFRDKLQPGQKETWRVTIRQANGKAADAELLATLYDQSLDIFRPHSFMGLELGPGYYPAQLGWQGRFGELTSNELFEVRDLEGPKQLEYPELNNWDGYEYAERGGFGRLFERRIQNPKFSSSGGRAGGVQLNEVVVADKAMAAPAPRASAAMANAAPGTSTQITLRGSSVGAPPPPPPAEKPAAPDLAAVPARADFRETAFWQPALHTDKNGDVVLEFQMPEAVTRWQLLALAHDRTLRSGQLARQLVTQKEIQITPNAPRFFRQGDTFTFAAKFSNLTDHATRGTAQLFLLDAATGQDLTAQLLKGPAQQAVSAAAHQSAALGWEISLPGDFAPAAVTYRVVVSSSGEPVPDLKGAKSKRKGSKSDLREAKLDLEGSKPGLLLPKPDLGGGIMAEKGSKSKQKGSESDNMTGVFYSDGEESTLPVLPNRILLTESLPLPIVGPGTRTFELSKLTSTSSPTRRNYRLTLEMTANPAWYAVQSLPYLMEYPYECSEQVFSRLYANLLAAQILRSNPRFKTVLAEWTRQAQNGTAAQKNALESKLAQNQELKNLLLQETPWVRDAQGENARLARLTELFDETRLKGETSRALLKLQRMQLPGGGFPWFEKMPDDRYITQLIVAGFGKLKKLGAFDASQDATAQAILQPALRYLDAELADDYTQLRKIKGVKLADNHLGDQQIQALYARSFWPKQAEAAASKSAFAYYREQTANYWPAQTRYLQALGALALFRHDAKAPAAAEIMRALAENALHSPELGMYWKEVRGGYYWREAPTETQATLIEAFDEVQHDQKAVDEMKLWLLKQKQTHSWESTRATADACYALLLRGSDWLAPSQPLQVAVGGQAIRPEAAQAGTGYFKTSWPAAEIQPAQGKVTLTKPDAGVAWGALYWQYFEDIDKVTPAATPLSLERELYRETRTSGGPVLEKLTPAAPLRIGDALVVRLVLRTDRELEYVHLKDQRAAGLEPISQTSGYRYQNGLGYYESPRDAATNFFLGRVPRGSHVFEYRLRVSQAGDFSGGLSQVQCLYAPEFGAHSAGVRVRIAPAAVQGEK</sequence>